<reference evidence="8" key="2">
    <citation type="submission" date="2020-05" db="UniProtKB">
        <authorList>
            <consortium name="EnsemblMetazoa"/>
        </authorList>
    </citation>
    <scope>IDENTIFICATION</scope>
    <source>
        <strain evidence="8">wikel</strain>
    </source>
</reference>
<dbReference type="EMBL" id="ABJB010765762">
    <property type="status" value="NOT_ANNOTATED_CDS"/>
    <property type="molecule type" value="Genomic_DNA"/>
</dbReference>
<reference evidence="7 9" key="1">
    <citation type="submission" date="2008-03" db="EMBL/GenBank/DDBJ databases">
        <title>Annotation of Ixodes scapularis.</title>
        <authorList>
            <consortium name="Ixodes scapularis Genome Project Consortium"/>
            <person name="Caler E."/>
            <person name="Hannick L.I."/>
            <person name="Bidwell S."/>
            <person name="Joardar V."/>
            <person name="Thiagarajan M."/>
            <person name="Amedeo P."/>
            <person name="Galinsky K.J."/>
            <person name="Schobel S."/>
            <person name="Inman J."/>
            <person name="Hostetler J."/>
            <person name="Miller J."/>
            <person name="Hammond M."/>
            <person name="Megy K."/>
            <person name="Lawson D."/>
            <person name="Kodira C."/>
            <person name="Sutton G."/>
            <person name="Meyer J."/>
            <person name="Hill C.A."/>
            <person name="Birren B."/>
            <person name="Nene V."/>
            <person name="Collins F."/>
            <person name="Alarcon-Chaidez F."/>
            <person name="Wikel S."/>
            <person name="Strausberg R."/>
        </authorList>
    </citation>
    <scope>NUCLEOTIDE SEQUENCE [LARGE SCALE GENOMIC DNA]</scope>
    <source>
        <strain evidence="9">Wikel</strain>
        <strain evidence="7">Wikel colony</strain>
    </source>
</reference>
<dbReference type="AlphaFoldDB" id="B7PS65"/>
<dbReference type="EnsemblMetazoa" id="ISCW007318-RA">
    <property type="protein sequence ID" value="ISCW007318-PA"/>
    <property type="gene ID" value="ISCW007318"/>
</dbReference>
<dbReference type="PANTHER" id="PTHR24302">
    <property type="entry name" value="CYTOCHROME P450 FAMILY 3"/>
    <property type="match status" value="1"/>
</dbReference>
<dbReference type="GO" id="GO:0016712">
    <property type="term" value="F:oxidoreductase activity, acting on paired donors, with incorporation or reduction of molecular oxygen, reduced flavin or flavoprotein as one donor, and incorporation of one atom of oxygen"/>
    <property type="evidence" value="ECO:0007669"/>
    <property type="project" value="UniProtKB-EC"/>
</dbReference>
<evidence type="ECO:0000256" key="4">
    <source>
        <dbReference type="ARBA" id="ARBA00023002"/>
    </source>
</evidence>
<accession>B7PS65</accession>
<evidence type="ECO:0000313" key="9">
    <source>
        <dbReference type="Proteomes" id="UP000001555"/>
    </source>
</evidence>
<dbReference type="EC" id="1.14.14.1" evidence="7"/>
<dbReference type="InterPro" id="IPR050705">
    <property type="entry name" value="Cytochrome_P450_3A"/>
</dbReference>
<dbReference type="HOGENOM" id="CLU_2549481_0_0_1"/>
<evidence type="ECO:0000256" key="6">
    <source>
        <dbReference type="ARBA" id="ARBA00023033"/>
    </source>
</evidence>
<keyword evidence="6" id="KW-0503">Monooxygenase</keyword>
<dbReference type="GO" id="GO:0020037">
    <property type="term" value="F:heme binding"/>
    <property type="evidence" value="ECO:0007669"/>
    <property type="project" value="InterPro"/>
</dbReference>
<dbReference type="InterPro" id="IPR001128">
    <property type="entry name" value="Cyt_P450"/>
</dbReference>
<dbReference type="SUPFAM" id="SSF48264">
    <property type="entry name" value="Cytochrome P450"/>
    <property type="match status" value="1"/>
</dbReference>
<dbReference type="EMBL" id="DS777311">
    <property type="protein sequence ID" value="EEC09437.1"/>
    <property type="molecule type" value="Genomic_DNA"/>
</dbReference>
<keyword evidence="9" id="KW-1185">Reference proteome</keyword>
<organism>
    <name type="scientific">Ixodes scapularis</name>
    <name type="common">Black-legged tick</name>
    <name type="synonym">Deer tick</name>
    <dbReference type="NCBI Taxonomy" id="6945"/>
    <lineage>
        <taxon>Eukaryota</taxon>
        <taxon>Metazoa</taxon>
        <taxon>Ecdysozoa</taxon>
        <taxon>Arthropoda</taxon>
        <taxon>Chelicerata</taxon>
        <taxon>Arachnida</taxon>
        <taxon>Acari</taxon>
        <taxon>Parasitiformes</taxon>
        <taxon>Ixodida</taxon>
        <taxon>Ixodoidea</taxon>
        <taxon>Ixodidae</taxon>
        <taxon>Ixodinae</taxon>
        <taxon>Ixodes</taxon>
    </lineage>
</organism>
<dbReference type="PaxDb" id="6945-B7PS65"/>
<dbReference type="Pfam" id="PF00067">
    <property type="entry name" value="p450"/>
    <property type="match status" value="1"/>
</dbReference>
<dbReference type="PANTHER" id="PTHR24302:SF15">
    <property type="entry name" value="FATTY-ACID PEROXYGENASE"/>
    <property type="match status" value="1"/>
</dbReference>
<evidence type="ECO:0000256" key="5">
    <source>
        <dbReference type="ARBA" id="ARBA00023004"/>
    </source>
</evidence>
<evidence type="ECO:0000313" key="8">
    <source>
        <dbReference type="EnsemblMetazoa" id="ISCW007318-PA"/>
    </source>
</evidence>
<dbReference type="InterPro" id="IPR036396">
    <property type="entry name" value="Cyt_P450_sf"/>
</dbReference>
<protein>
    <submittedName>
        <fullName evidence="7 8">Cytochrome P450, putative</fullName>
        <ecNumber evidence="7">1.14.14.1</ecNumber>
    </submittedName>
</protein>
<proteinExistence type="inferred from homology"/>
<feature type="non-terminal residue" evidence="7">
    <location>
        <position position="83"/>
    </location>
</feature>
<dbReference type="VEuPathDB" id="VectorBase:ISCI007318"/>
<dbReference type="Proteomes" id="UP000001555">
    <property type="component" value="Unassembled WGS sequence"/>
</dbReference>
<keyword evidence="3" id="KW-0479">Metal-binding</keyword>
<evidence type="ECO:0000313" key="7">
    <source>
        <dbReference type="EMBL" id="EEC09437.1"/>
    </source>
</evidence>
<keyword evidence="4 7" id="KW-0560">Oxidoreductase</keyword>
<keyword evidence="2" id="KW-0349">Heme</keyword>
<evidence type="ECO:0000256" key="2">
    <source>
        <dbReference type="ARBA" id="ARBA00022617"/>
    </source>
</evidence>
<keyword evidence="5" id="KW-0408">Iron</keyword>
<dbReference type="Gene3D" id="1.10.630.10">
    <property type="entry name" value="Cytochrome P450"/>
    <property type="match status" value="1"/>
</dbReference>
<name>B7PS65_IXOSC</name>
<feature type="non-terminal residue" evidence="7">
    <location>
        <position position="1"/>
    </location>
</feature>
<evidence type="ECO:0000256" key="1">
    <source>
        <dbReference type="ARBA" id="ARBA00010617"/>
    </source>
</evidence>
<dbReference type="VEuPathDB" id="VectorBase:ISCW007318"/>
<dbReference type="GO" id="GO:0005506">
    <property type="term" value="F:iron ion binding"/>
    <property type="evidence" value="ECO:0007669"/>
    <property type="project" value="InterPro"/>
</dbReference>
<sequence>VSARACLFRFGTWANVIFIHRFTTRQAKEDFEYQGIKYKAGTCIMSPVFVIHMDERFFPDPTKFDPDRFSEGERRSYPEVCFP</sequence>
<gene>
    <name evidence="7" type="ORF">IscW_ISCW007318</name>
</gene>
<comment type="similarity">
    <text evidence="1">Belongs to the cytochrome P450 family.</text>
</comment>
<evidence type="ECO:0000256" key="3">
    <source>
        <dbReference type="ARBA" id="ARBA00022723"/>
    </source>
</evidence>